<feature type="domain" description="Ig-like" evidence="2">
    <location>
        <begin position="102"/>
        <end position="183"/>
    </location>
</feature>
<evidence type="ECO:0000256" key="1">
    <source>
        <dbReference type="SAM" id="MobiDB-lite"/>
    </source>
</evidence>
<accession>A0A8U0HWK4</accession>
<dbReference type="InterPro" id="IPR058929">
    <property type="entry name" value="Ig_halo"/>
</dbReference>
<protein>
    <recommendedName>
        <fullName evidence="2">Ig-like domain-containing protein</fullName>
    </recommendedName>
</protein>
<dbReference type="RefSeq" id="WP_248651350.1">
    <property type="nucleotide sequence ID" value="NZ_CP096659.1"/>
</dbReference>
<reference evidence="3 4" key="1">
    <citation type="submission" date="2022-04" db="EMBL/GenBank/DDBJ databases">
        <title>Diverse halophilic archaea isolated from saline environments.</title>
        <authorList>
            <person name="Cui H.-L."/>
        </authorList>
    </citation>
    <scope>NUCLEOTIDE SEQUENCE [LARGE SCALE GENOMIC DNA]</scope>
    <source>
        <strain evidence="3 4">XZYJT49</strain>
    </source>
</reference>
<proteinExistence type="predicted"/>
<dbReference type="PROSITE" id="PS51257">
    <property type="entry name" value="PROKAR_LIPOPROTEIN"/>
    <property type="match status" value="1"/>
</dbReference>
<gene>
    <name evidence="3" type="ORF">M0R89_04385</name>
</gene>
<name>A0A8U0HWK4_9EURY</name>
<dbReference type="Proteomes" id="UP000830729">
    <property type="component" value="Chromosome"/>
</dbReference>
<dbReference type="Pfam" id="PF25942">
    <property type="entry name" value="Ig_halo"/>
    <property type="match status" value="1"/>
</dbReference>
<evidence type="ECO:0000259" key="2">
    <source>
        <dbReference type="Pfam" id="PF25942"/>
    </source>
</evidence>
<dbReference type="GeneID" id="72184410"/>
<dbReference type="EMBL" id="CP096659">
    <property type="protein sequence ID" value="UPV75308.1"/>
    <property type="molecule type" value="Genomic_DNA"/>
</dbReference>
<organism evidence="3 4">
    <name type="scientific">Halorussus limi</name>
    <dbReference type="NCBI Taxonomy" id="2938695"/>
    <lineage>
        <taxon>Archaea</taxon>
        <taxon>Methanobacteriati</taxon>
        <taxon>Methanobacteriota</taxon>
        <taxon>Stenosarchaea group</taxon>
        <taxon>Halobacteria</taxon>
        <taxon>Halobacteriales</taxon>
        <taxon>Haladaptataceae</taxon>
        <taxon>Halorussus</taxon>
    </lineage>
</organism>
<dbReference type="AlphaFoldDB" id="A0A8U0HWK4"/>
<evidence type="ECO:0000313" key="3">
    <source>
        <dbReference type="EMBL" id="UPV75308.1"/>
    </source>
</evidence>
<evidence type="ECO:0000313" key="4">
    <source>
        <dbReference type="Proteomes" id="UP000830729"/>
    </source>
</evidence>
<keyword evidence="4" id="KW-1185">Reference proteome</keyword>
<feature type="region of interest" description="Disordered" evidence="1">
    <location>
        <begin position="37"/>
        <end position="61"/>
    </location>
</feature>
<sequence length="187" mass="19343">MSRRWIGAVIVCVLLAGCGGPATDGDGTDDATTATTSAERVVAPPPGNATAESAPNGTETVGAETNVTTANATAANATTREQVATYDKNVDYELRVSNAGPTARTVAVRVVAANDSTVAFEVSLDLSANESAERDFDFPAPGTYEVSVEVGDARATEEWEVAARDPEDALSVHVSEDGEVYLGYVTI</sequence>
<dbReference type="KEGG" id="halx:M0R89_04385"/>